<dbReference type="PANTHER" id="PTHR40031:SF1">
    <property type="entry name" value="MEMBRANE-BOUND METAL-DEPENDENT HYDROLASE"/>
    <property type="match status" value="1"/>
</dbReference>
<sequence>MDNLAHSLVGAALAEAGLKKKTPLATATLIIGANFPDVDAVAMVIGSDFSLWFRRGWTHGVLAWVVLPPILAMLMLGWDKWIRRRRNPDAEPVHVGWLVGLSYLGVLTHPFLDWLNTYGVRLLMPFDGQWFYGDSLFIVDPWLWLLCASAVVLARSQSKLSIAAWGVLGAATSAMIFGYGGIPVLVKVVWGLGVGTIVAMRVAGWLEDRTRQLAAVALGLASLYIAAMVSGTVYTRSLATDAFAERGVEVDQILSGPVPGNPLVREGLVRGGGEYRYFQIDPLADTTFVEPQPGVPVEEPGPVVKAALAAPEVRGFRNWMRFPSWEVEKLDDGWRVILRDLRYAEPDEYEEGFGVAIVELDEELNPRLSEKAP</sequence>
<keyword evidence="1" id="KW-0812">Transmembrane</keyword>
<evidence type="ECO:0000313" key="2">
    <source>
        <dbReference type="EMBL" id="QDG50454.1"/>
    </source>
</evidence>
<feature type="transmembrane region" description="Helical" evidence="1">
    <location>
        <begin position="61"/>
        <end position="81"/>
    </location>
</feature>
<dbReference type="OrthoDB" id="9781927at2"/>
<evidence type="ECO:0000313" key="3">
    <source>
        <dbReference type="Proteomes" id="UP000315995"/>
    </source>
</evidence>
<dbReference type="GO" id="GO:0016787">
    <property type="term" value="F:hydrolase activity"/>
    <property type="evidence" value="ECO:0007669"/>
    <property type="project" value="UniProtKB-KW"/>
</dbReference>
<keyword evidence="2" id="KW-0378">Hydrolase</keyword>
<dbReference type="AlphaFoldDB" id="A0A4Y6PQ52"/>
<reference evidence="2 3" key="1">
    <citation type="submission" date="2019-06" db="EMBL/GenBank/DDBJ databases">
        <title>Persicimonas caeni gen. nov., sp. nov., a predatory bacterium isolated from solar saltern.</title>
        <authorList>
            <person name="Wang S."/>
        </authorList>
    </citation>
    <scope>NUCLEOTIDE SEQUENCE [LARGE SCALE GENOMIC DNA]</scope>
    <source>
        <strain evidence="2 3">YN101</strain>
    </source>
</reference>
<keyword evidence="1" id="KW-0472">Membrane</keyword>
<name>A0A4Y6PQ52_PERCE</name>
<feature type="transmembrane region" description="Helical" evidence="1">
    <location>
        <begin position="93"/>
        <end position="112"/>
    </location>
</feature>
<accession>A0A4Y6PQ52</accession>
<feature type="transmembrane region" description="Helical" evidence="1">
    <location>
        <begin position="188"/>
        <end position="206"/>
    </location>
</feature>
<keyword evidence="3" id="KW-1185">Reference proteome</keyword>
<dbReference type="InterPro" id="IPR053170">
    <property type="entry name" value="Transcription_regulator"/>
</dbReference>
<dbReference type="InterPro" id="IPR007404">
    <property type="entry name" value="YdjM-like"/>
</dbReference>
<dbReference type="RefSeq" id="WP_141196946.1">
    <property type="nucleotide sequence ID" value="NZ_CP041186.1"/>
</dbReference>
<feature type="transmembrane region" description="Helical" evidence="1">
    <location>
        <begin position="213"/>
        <end position="234"/>
    </location>
</feature>
<gene>
    <name evidence="2" type="ORF">FIV42_06815</name>
</gene>
<keyword evidence="1" id="KW-1133">Transmembrane helix</keyword>
<dbReference type="Proteomes" id="UP000315995">
    <property type="component" value="Chromosome"/>
</dbReference>
<feature type="transmembrane region" description="Helical" evidence="1">
    <location>
        <begin position="160"/>
        <end position="182"/>
    </location>
</feature>
<feature type="transmembrane region" description="Helical" evidence="1">
    <location>
        <begin position="132"/>
        <end position="153"/>
    </location>
</feature>
<dbReference type="PANTHER" id="PTHR40031">
    <property type="entry name" value="HYPOTHETICAL MEMBRANE SPANNING PROTEIN"/>
    <property type="match status" value="1"/>
</dbReference>
<accession>A0A5B8Y169</accession>
<protein>
    <submittedName>
        <fullName evidence="2">Metal-dependent hydrolase</fullName>
    </submittedName>
</protein>
<proteinExistence type="predicted"/>
<evidence type="ECO:0000256" key="1">
    <source>
        <dbReference type="SAM" id="Phobius"/>
    </source>
</evidence>
<dbReference type="Pfam" id="PF04307">
    <property type="entry name" value="YdjM"/>
    <property type="match status" value="1"/>
</dbReference>
<dbReference type="EMBL" id="CP041186">
    <property type="protein sequence ID" value="QDG50454.1"/>
    <property type="molecule type" value="Genomic_DNA"/>
</dbReference>
<organism evidence="2 3">
    <name type="scientific">Persicimonas caeni</name>
    <dbReference type="NCBI Taxonomy" id="2292766"/>
    <lineage>
        <taxon>Bacteria</taxon>
        <taxon>Deltaproteobacteria</taxon>
        <taxon>Bradymonadales</taxon>
        <taxon>Bradymonadaceae</taxon>
        <taxon>Persicimonas</taxon>
    </lineage>
</organism>